<proteinExistence type="inferred from homology"/>
<dbReference type="PANTHER" id="PTHR47663">
    <property type="entry name" value="XYLANOLYTIC TRANSCRIPTIONAL ACTIVATOR XLNR-RELATED"/>
    <property type="match status" value="1"/>
</dbReference>
<keyword evidence="6" id="KW-0804">Transcription</keyword>
<dbReference type="SUPFAM" id="SSF57701">
    <property type="entry name" value="Zn2/Cys6 DNA-binding domain"/>
    <property type="match status" value="1"/>
</dbReference>
<keyword evidence="5" id="KW-0010">Activator</keyword>
<dbReference type="AlphaFoldDB" id="A0AA39GDR7"/>
<dbReference type="PANTHER" id="PTHR47663:SF1">
    <property type="entry name" value="XYLANOLYTIC TRANSCRIPTIONAL ACTIVATOR XLNR-RELATED"/>
    <property type="match status" value="1"/>
</dbReference>
<keyword evidence="13" id="KW-1185">Reference proteome</keyword>
<dbReference type="Gene3D" id="4.10.240.10">
    <property type="entry name" value="Zn(2)-C6 fungal-type DNA-binding domain"/>
    <property type="match status" value="1"/>
</dbReference>
<feature type="compositionally biased region" description="Polar residues" evidence="9">
    <location>
        <begin position="109"/>
        <end position="120"/>
    </location>
</feature>
<comment type="similarity">
    <text evidence="8">Belongs to the xlnR/xlr1 family.</text>
</comment>
<evidence type="ECO:0000256" key="6">
    <source>
        <dbReference type="ARBA" id="ARBA00023163"/>
    </source>
</evidence>
<dbReference type="EMBL" id="JAPDFR010000007">
    <property type="protein sequence ID" value="KAK0385094.1"/>
    <property type="molecule type" value="Genomic_DNA"/>
</dbReference>
<dbReference type="GO" id="GO:0000981">
    <property type="term" value="F:DNA-binding transcription factor activity, RNA polymerase II-specific"/>
    <property type="evidence" value="ECO:0007669"/>
    <property type="project" value="InterPro"/>
</dbReference>
<keyword evidence="7" id="KW-0539">Nucleus</keyword>
<keyword evidence="4" id="KW-0238">DNA-binding</keyword>
<reference evidence="12" key="1">
    <citation type="submission" date="2022-10" db="EMBL/GenBank/DDBJ databases">
        <title>Determination and structural analysis of whole genome sequence of Sarocladium strictum F4-1.</title>
        <authorList>
            <person name="Hu L."/>
            <person name="Jiang Y."/>
        </authorList>
    </citation>
    <scope>NUCLEOTIDE SEQUENCE</scope>
    <source>
        <strain evidence="12">F4-1</strain>
    </source>
</reference>
<protein>
    <recommendedName>
        <fullName evidence="11">Zn(2)-C6 fungal-type domain-containing protein</fullName>
    </recommendedName>
</protein>
<name>A0AA39GDR7_SARSR</name>
<organism evidence="12 13">
    <name type="scientific">Sarocladium strictum</name>
    <name type="common">Black bundle disease fungus</name>
    <name type="synonym">Acremonium strictum</name>
    <dbReference type="NCBI Taxonomy" id="5046"/>
    <lineage>
        <taxon>Eukaryota</taxon>
        <taxon>Fungi</taxon>
        <taxon>Dikarya</taxon>
        <taxon>Ascomycota</taxon>
        <taxon>Pezizomycotina</taxon>
        <taxon>Sordariomycetes</taxon>
        <taxon>Hypocreomycetidae</taxon>
        <taxon>Hypocreales</taxon>
        <taxon>Sarocladiaceae</taxon>
        <taxon>Sarocladium</taxon>
    </lineage>
</organism>
<keyword evidence="10" id="KW-0812">Transmembrane</keyword>
<dbReference type="CDD" id="cd12148">
    <property type="entry name" value="fungal_TF_MHR"/>
    <property type="match status" value="1"/>
</dbReference>
<accession>A0AA39GDR7</accession>
<feature type="region of interest" description="Disordered" evidence="9">
    <location>
        <begin position="164"/>
        <end position="185"/>
    </location>
</feature>
<feature type="region of interest" description="Disordered" evidence="9">
    <location>
        <begin position="248"/>
        <end position="277"/>
    </location>
</feature>
<dbReference type="SMART" id="SM00066">
    <property type="entry name" value="GAL4"/>
    <property type="match status" value="1"/>
</dbReference>
<feature type="compositionally biased region" description="Polar residues" evidence="9">
    <location>
        <begin position="1"/>
        <end position="14"/>
    </location>
</feature>
<evidence type="ECO:0000313" key="13">
    <source>
        <dbReference type="Proteomes" id="UP001175261"/>
    </source>
</evidence>
<evidence type="ECO:0000256" key="7">
    <source>
        <dbReference type="ARBA" id="ARBA00023242"/>
    </source>
</evidence>
<feature type="domain" description="Zn(2)-C6 fungal-type" evidence="11">
    <location>
        <begin position="47"/>
        <end position="76"/>
    </location>
</feature>
<dbReference type="InterPro" id="IPR001138">
    <property type="entry name" value="Zn2Cys6_DnaBD"/>
</dbReference>
<dbReference type="CDD" id="cd00067">
    <property type="entry name" value="GAL4"/>
    <property type="match status" value="1"/>
</dbReference>
<dbReference type="PROSITE" id="PS00463">
    <property type="entry name" value="ZN2_CY6_FUNGAL_1"/>
    <property type="match status" value="1"/>
</dbReference>
<dbReference type="SMART" id="SM00906">
    <property type="entry name" value="Fungal_trans"/>
    <property type="match status" value="1"/>
</dbReference>
<feature type="region of interest" description="Disordered" evidence="9">
    <location>
        <begin position="1"/>
        <end position="57"/>
    </location>
</feature>
<keyword evidence="3" id="KW-0805">Transcription regulation</keyword>
<evidence type="ECO:0000256" key="10">
    <source>
        <dbReference type="SAM" id="Phobius"/>
    </source>
</evidence>
<dbReference type="Pfam" id="PF04082">
    <property type="entry name" value="Fungal_trans"/>
    <property type="match status" value="1"/>
</dbReference>
<dbReference type="PROSITE" id="PS50048">
    <property type="entry name" value="ZN2_CY6_FUNGAL_2"/>
    <property type="match status" value="1"/>
</dbReference>
<dbReference type="GO" id="GO:0006351">
    <property type="term" value="P:DNA-templated transcription"/>
    <property type="evidence" value="ECO:0007669"/>
    <property type="project" value="InterPro"/>
</dbReference>
<dbReference type="GO" id="GO:0003677">
    <property type="term" value="F:DNA binding"/>
    <property type="evidence" value="ECO:0007669"/>
    <property type="project" value="UniProtKB-KW"/>
</dbReference>
<evidence type="ECO:0000256" key="8">
    <source>
        <dbReference type="ARBA" id="ARBA00037990"/>
    </source>
</evidence>
<dbReference type="Pfam" id="PF00172">
    <property type="entry name" value="Zn_clus"/>
    <property type="match status" value="1"/>
</dbReference>
<evidence type="ECO:0000256" key="5">
    <source>
        <dbReference type="ARBA" id="ARBA00023159"/>
    </source>
</evidence>
<dbReference type="Proteomes" id="UP001175261">
    <property type="component" value="Unassembled WGS sequence"/>
</dbReference>
<keyword evidence="2" id="KW-0862">Zinc</keyword>
<evidence type="ECO:0000259" key="11">
    <source>
        <dbReference type="PROSITE" id="PS50048"/>
    </source>
</evidence>
<keyword evidence="10" id="KW-0472">Membrane</keyword>
<evidence type="ECO:0000256" key="4">
    <source>
        <dbReference type="ARBA" id="ARBA00023125"/>
    </source>
</evidence>
<evidence type="ECO:0000256" key="2">
    <source>
        <dbReference type="ARBA" id="ARBA00022833"/>
    </source>
</evidence>
<feature type="region of interest" description="Disordered" evidence="9">
    <location>
        <begin position="85"/>
        <end position="130"/>
    </location>
</feature>
<dbReference type="InterPro" id="IPR051439">
    <property type="entry name" value="XlnR/Xlr1"/>
</dbReference>
<feature type="compositionally biased region" description="Low complexity" evidence="9">
    <location>
        <begin position="95"/>
        <end position="106"/>
    </location>
</feature>
<keyword evidence="1" id="KW-0479">Metal-binding</keyword>
<evidence type="ECO:0000313" key="12">
    <source>
        <dbReference type="EMBL" id="KAK0385094.1"/>
    </source>
</evidence>
<dbReference type="InterPro" id="IPR007219">
    <property type="entry name" value="XnlR_reg_dom"/>
</dbReference>
<dbReference type="GO" id="GO:0008270">
    <property type="term" value="F:zinc ion binding"/>
    <property type="evidence" value="ECO:0007669"/>
    <property type="project" value="InterPro"/>
</dbReference>
<evidence type="ECO:0000256" key="3">
    <source>
        <dbReference type="ARBA" id="ARBA00023015"/>
    </source>
</evidence>
<evidence type="ECO:0000256" key="1">
    <source>
        <dbReference type="ARBA" id="ARBA00022723"/>
    </source>
</evidence>
<evidence type="ECO:0000256" key="9">
    <source>
        <dbReference type="SAM" id="MobiDB-lite"/>
    </source>
</evidence>
<sequence>MGQPDDNSPASSMDETGIDQDSDRDADPATDQAPNEHARPRKRTRRACDKCSTSRTRCDGECPCRRCKDYGYTCRYNRQVKKRGRLPASMTANGQQRQQQQSQQEQHQPKNWSDPTTQQESPREDLPSLHSLVPASSNLLSTRGLYPMKLAEDGVILNQNMAHDEQPRSAHIPPPPVHRDSMSVSMPGRPHLGPQIEPTAVDTPGFRSFDDSFGRISSMGDSAVLMSDESIGQPSPGNFAIPGQMNVDGQYDREPPGAQAASGRYRGSFSTSAGATDPSLLDAHRNSQFMHPQTTECRYKFLEPVLPFIRKIMPAPVACDLLDVYLTDPGSSLFRCASPYILTRIFRKKSILHPTNPRKTSPALLTVMLWAAAQTADIMALNVPSSRAKVLNELYDLAMALISEKDPDRWRRTQWGLAEERHMHLPTPPAVPEVTMTSEPAGILDDVLAYILLLITVSGGDFKSDATKWWSKAQRLALSLKLHREDEPCAELGMSACSNPLCACRRHEDQSSYQAVQEAREERRRVFWLLFSLDRHMALSFNTVISIPDSYCEVFTPLPEAVWENLDLIPEHELPARVLGPPVLVTGTSFFEFFLPLMAILGDIVEVHHRKQHPRLGLDDTPAVMAITKLLEDCERSVDRLADGNRPPPLHFAAENAQTRAAELSREQLVRSYSTHILHVLHVLLHGQWDAISMLDDSSDWITSQRFSNCATHAIAASQAVSTILQLDPELTFMPYLFGIYLLQGSFILLLFADRMPQVGQNESVEAACETIIRAHEVCVVTLNTDFQKYFRKVLRSTLYSVRGSGMAEREEQKARRRALSLYRWTRGGRGLGL</sequence>
<gene>
    <name evidence="12" type="ORF">NLU13_7572</name>
</gene>
<comment type="caution">
    <text evidence="12">The sequence shown here is derived from an EMBL/GenBank/DDBJ whole genome shotgun (WGS) entry which is preliminary data.</text>
</comment>
<feature type="transmembrane region" description="Helical" evidence="10">
    <location>
        <begin position="733"/>
        <end position="753"/>
    </location>
</feature>
<dbReference type="InterPro" id="IPR036864">
    <property type="entry name" value="Zn2-C6_fun-type_DNA-bd_sf"/>
</dbReference>
<keyword evidence="10" id="KW-1133">Transmembrane helix</keyword>